<dbReference type="CDD" id="cd12828">
    <property type="entry name" value="TmCorA-like_1"/>
    <property type="match status" value="1"/>
</dbReference>
<evidence type="ECO:0000313" key="11">
    <source>
        <dbReference type="Proteomes" id="UP001198163"/>
    </source>
</evidence>
<comment type="function">
    <text evidence="8">Mediates influx of magnesium ions.</text>
</comment>
<dbReference type="EMBL" id="JAINWA010000001">
    <property type="protein sequence ID" value="MCD1653354.1"/>
    <property type="molecule type" value="Genomic_DNA"/>
</dbReference>
<dbReference type="InterPro" id="IPR002523">
    <property type="entry name" value="MgTranspt_CorA/ZnTranspt_ZntB"/>
</dbReference>
<evidence type="ECO:0000256" key="8">
    <source>
        <dbReference type="RuleBase" id="RU362010"/>
    </source>
</evidence>
<dbReference type="GO" id="GO:0050897">
    <property type="term" value="F:cobalt ion binding"/>
    <property type="evidence" value="ECO:0007669"/>
    <property type="project" value="TreeGrafter"/>
</dbReference>
<dbReference type="PANTHER" id="PTHR46494:SF1">
    <property type="entry name" value="CORA FAMILY METAL ION TRANSPORTER (EUROFUNG)"/>
    <property type="match status" value="1"/>
</dbReference>
<dbReference type="Gene3D" id="3.30.460.20">
    <property type="entry name" value="CorA soluble domain-like"/>
    <property type="match status" value="1"/>
</dbReference>
<accession>A0AAE3JJU9</accession>
<keyword evidence="7 8" id="KW-0472">Membrane</keyword>
<dbReference type="FunFam" id="1.20.58.340:FF:000012">
    <property type="entry name" value="Magnesium transport protein CorA"/>
    <property type="match status" value="1"/>
</dbReference>
<evidence type="ECO:0000256" key="4">
    <source>
        <dbReference type="ARBA" id="ARBA00022475"/>
    </source>
</evidence>
<reference evidence="10" key="1">
    <citation type="submission" date="2021-08" db="EMBL/GenBank/DDBJ databases">
        <title>Comparative analyses of Brucepasteria parasyntrophica and Teretinema zuelzerae.</title>
        <authorList>
            <person name="Song Y."/>
            <person name="Brune A."/>
        </authorList>
    </citation>
    <scope>NUCLEOTIDE SEQUENCE</scope>
    <source>
        <strain evidence="10">DSM 1903</strain>
    </source>
</reference>
<sequence>MGKTNKPHRAEHARRIQPLYRNVGESGAGVSPGTPVYIGDREPAESTYTLIQYTPRSVTVATPKTVEELMAMIEPDAINWINVNGLASEADYKWLCALFKLDPLTMEDMRNTEHRPKFEDFGEYIMLITKMLKRHELGATEYEQVSFVLTKNTVITFQEVSGDCFDPVRERLKSGAGRIRRLGSDYLAYALLDVIVDNYFAVLEDIGRRLEHFEDESTQDRESTRFMAGLQNVKRELNTMRRILWPVRDVVNAALHSESALITDELRPFLRDLLENCVQVIEAIENYRETASGIQEVFLSTVSLRMNEVMKMLTVISTIFIPLTFIAGVYGMNFMHMPELGSRWGYPAAWLVMAAIASALILYFKKKKWL</sequence>
<keyword evidence="4 8" id="KW-1003">Cell membrane</keyword>
<dbReference type="GO" id="GO:0015087">
    <property type="term" value="F:cobalt ion transmembrane transporter activity"/>
    <property type="evidence" value="ECO:0007669"/>
    <property type="project" value="UniProtKB-UniRule"/>
</dbReference>
<gene>
    <name evidence="8 10" type="primary">corA</name>
    <name evidence="10" type="ORF">K7J14_01405</name>
</gene>
<name>A0AAE3JJU9_9SPIR</name>
<evidence type="ECO:0000256" key="5">
    <source>
        <dbReference type="ARBA" id="ARBA00022692"/>
    </source>
</evidence>
<dbReference type="GO" id="GO:0015095">
    <property type="term" value="F:magnesium ion transmembrane transporter activity"/>
    <property type="evidence" value="ECO:0007669"/>
    <property type="project" value="UniProtKB-UniRule"/>
</dbReference>
<evidence type="ECO:0000256" key="6">
    <source>
        <dbReference type="ARBA" id="ARBA00022989"/>
    </source>
</evidence>
<evidence type="ECO:0000313" key="10">
    <source>
        <dbReference type="EMBL" id="MCD1653354.1"/>
    </source>
</evidence>
<organism evidence="10 11">
    <name type="scientific">Teretinema zuelzerae</name>
    <dbReference type="NCBI Taxonomy" id="156"/>
    <lineage>
        <taxon>Bacteria</taxon>
        <taxon>Pseudomonadati</taxon>
        <taxon>Spirochaetota</taxon>
        <taxon>Spirochaetia</taxon>
        <taxon>Spirochaetales</taxon>
        <taxon>Treponemataceae</taxon>
        <taxon>Teretinema</taxon>
    </lineage>
</organism>
<keyword evidence="8" id="KW-0406">Ion transport</keyword>
<evidence type="ECO:0000256" key="3">
    <source>
        <dbReference type="ARBA" id="ARBA00022448"/>
    </source>
</evidence>
<dbReference type="SUPFAM" id="SSF143865">
    <property type="entry name" value="CorA soluble domain-like"/>
    <property type="match status" value="1"/>
</dbReference>
<dbReference type="GO" id="GO:0005886">
    <property type="term" value="C:plasma membrane"/>
    <property type="evidence" value="ECO:0007669"/>
    <property type="project" value="UniProtKB-SubCell"/>
</dbReference>
<dbReference type="AlphaFoldDB" id="A0AAE3JJU9"/>
<protein>
    <recommendedName>
        <fullName evidence="8">Magnesium transport protein CorA</fullName>
    </recommendedName>
</protein>
<keyword evidence="6 8" id="KW-1133">Transmembrane helix</keyword>
<keyword evidence="3 8" id="KW-0813">Transport</keyword>
<evidence type="ECO:0000256" key="9">
    <source>
        <dbReference type="SAM" id="MobiDB-lite"/>
    </source>
</evidence>
<feature type="transmembrane region" description="Helical" evidence="8">
    <location>
        <begin position="312"/>
        <end position="332"/>
    </location>
</feature>
<evidence type="ECO:0000256" key="1">
    <source>
        <dbReference type="ARBA" id="ARBA00004651"/>
    </source>
</evidence>
<comment type="subcellular location">
    <subcellularLocation>
        <location evidence="1">Cell membrane</location>
        <topology evidence="1">Multi-pass membrane protein</topology>
    </subcellularLocation>
    <subcellularLocation>
        <location evidence="8">Membrane</location>
        <topology evidence="8">Multi-pass membrane protein</topology>
    </subcellularLocation>
</comment>
<dbReference type="NCBIfam" id="TIGR00383">
    <property type="entry name" value="corA"/>
    <property type="match status" value="1"/>
</dbReference>
<dbReference type="InterPro" id="IPR045863">
    <property type="entry name" value="CorA_TM1_TM2"/>
</dbReference>
<dbReference type="InterPro" id="IPR004488">
    <property type="entry name" value="Mg/Co-transport_prot_CorA"/>
</dbReference>
<evidence type="ECO:0000256" key="2">
    <source>
        <dbReference type="ARBA" id="ARBA00009765"/>
    </source>
</evidence>
<keyword evidence="11" id="KW-1185">Reference proteome</keyword>
<keyword evidence="8" id="KW-0460">Magnesium</keyword>
<comment type="similarity">
    <text evidence="2 8">Belongs to the CorA metal ion transporter (MIT) (TC 1.A.35) family.</text>
</comment>
<keyword evidence="5 8" id="KW-0812">Transmembrane</keyword>
<dbReference type="RefSeq" id="WP_230752281.1">
    <property type="nucleotide sequence ID" value="NZ_JAINWA010000001.1"/>
</dbReference>
<dbReference type="InterPro" id="IPR045861">
    <property type="entry name" value="CorA_cytoplasmic_dom"/>
</dbReference>
<dbReference type="Pfam" id="PF01544">
    <property type="entry name" value="CorA"/>
    <property type="match status" value="1"/>
</dbReference>
<feature type="region of interest" description="Disordered" evidence="9">
    <location>
        <begin position="1"/>
        <end position="38"/>
    </location>
</feature>
<dbReference type="Proteomes" id="UP001198163">
    <property type="component" value="Unassembled WGS sequence"/>
</dbReference>
<dbReference type="SUPFAM" id="SSF144083">
    <property type="entry name" value="Magnesium transport protein CorA, transmembrane region"/>
    <property type="match status" value="1"/>
</dbReference>
<comment type="caution">
    <text evidence="10">The sequence shown here is derived from an EMBL/GenBank/DDBJ whole genome shotgun (WGS) entry which is preliminary data.</text>
</comment>
<proteinExistence type="inferred from homology"/>
<dbReference type="GO" id="GO:0000287">
    <property type="term" value="F:magnesium ion binding"/>
    <property type="evidence" value="ECO:0007669"/>
    <property type="project" value="TreeGrafter"/>
</dbReference>
<evidence type="ECO:0000256" key="7">
    <source>
        <dbReference type="ARBA" id="ARBA00023136"/>
    </source>
</evidence>
<dbReference type="Gene3D" id="1.20.58.340">
    <property type="entry name" value="Magnesium transport protein CorA, transmembrane region"/>
    <property type="match status" value="2"/>
</dbReference>
<feature type="transmembrane region" description="Helical" evidence="8">
    <location>
        <begin position="344"/>
        <end position="364"/>
    </location>
</feature>
<dbReference type="PANTHER" id="PTHR46494">
    <property type="entry name" value="CORA FAMILY METAL ION TRANSPORTER (EUROFUNG)"/>
    <property type="match status" value="1"/>
</dbReference>